<dbReference type="NCBIfam" id="TIGR01470">
    <property type="entry name" value="cysG_Nterm"/>
    <property type="match status" value="1"/>
</dbReference>
<keyword evidence="9" id="KW-1185">Reference proteome</keyword>
<dbReference type="SUPFAM" id="SSF51735">
    <property type="entry name" value="NAD(P)-binding Rossmann-fold domains"/>
    <property type="match status" value="1"/>
</dbReference>
<evidence type="ECO:0000256" key="6">
    <source>
        <dbReference type="ARBA" id="ARBA00047561"/>
    </source>
</evidence>
<dbReference type="Proteomes" id="UP000321363">
    <property type="component" value="Unassembled WGS sequence"/>
</dbReference>
<dbReference type="InterPro" id="IPR028161">
    <property type="entry name" value="Met8-like"/>
</dbReference>
<evidence type="ECO:0000256" key="5">
    <source>
        <dbReference type="ARBA" id="ARBA00023244"/>
    </source>
</evidence>
<dbReference type="Gene3D" id="3.40.50.720">
    <property type="entry name" value="NAD(P)-binding Rossmann-like Domain"/>
    <property type="match status" value="1"/>
</dbReference>
<dbReference type="InterPro" id="IPR036291">
    <property type="entry name" value="NAD(P)-bd_dom_sf"/>
</dbReference>
<evidence type="ECO:0000313" key="9">
    <source>
        <dbReference type="Proteomes" id="UP000321363"/>
    </source>
</evidence>
<protein>
    <recommendedName>
        <fullName evidence="2">precorrin-2 dehydrogenase</fullName>
        <ecNumber evidence="2">1.3.1.76</ecNumber>
    </recommendedName>
</protein>
<dbReference type="Pfam" id="PF13241">
    <property type="entry name" value="NAD_binding_7"/>
    <property type="match status" value="1"/>
</dbReference>
<dbReference type="Gene3D" id="1.10.8.610">
    <property type="entry name" value="SirC, precorrin-2 dehydrogenase, C-terminal helical domain-like"/>
    <property type="match status" value="1"/>
</dbReference>
<dbReference type="AlphaFoldDB" id="A0A5C6W492"/>
<dbReference type="GO" id="GO:0004325">
    <property type="term" value="F:ferrochelatase activity"/>
    <property type="evidence" value="ECO:0007669"/>
    <property type="project" value="InterPro"/>
</dbReference>
<evidence type="ECO:0000256" key="2">
    <source>
        <dbReference type="ARBA" id="ARBA00012400"/>
    </source>
</evidence>
<comment type="catalytic activity">
    <reaction evidence="6">
        <text>precorrin-2 + NAD(+) = sirohydrochlorin + NADH + 2 H(+)</text>
        <dbReference type="Rhea" id="RHEA:15613"/>
        <dbReference type="ChEBI" id="CHEBI:15378"/>
        <dbReference type="ChEBI" id="CHEBI:57540"/>
        <dbReference type="ChEBI" id="CHEBI:57945"/>
        <dbReference type="ChEBI" id="CHEBI:58351"/>
        <dbReference type="ChEBI" id="CHEBI:58827"/>
        <dbReference type="EC" id="1.3.1.76"/>
    </reaction>
</comment>
<dbReference type="PANTHER" id="PTHR35330:SF1">
    <property type="entry name" value="SIROHEME BIOSYNTHESIS PROTEIN MET8"/>
    <property type="match status" value="1"/>
</dbReference>
<comment type="pathway">
    <text evidence="1">Porphyrin-containing compound metabolism; siroheme biosynthesis; sirohydrochlorin from precorrin-2: step 1/1.</text>
</comment>
<accession>A0A5C6W492</accession>
<dbReference type="InterPro" id="IPR028281">
    <property type="entry name" value="Sirohaem_synthase_central"/>
</dbReference>
<dbReference type="PANTHER" id="PTHR35330">
    <property type="entry name" value="SIROHEME BIOSYNTHESIS PROTEIN MET8"/>
    <property type="match status" value="1"/>
</dbReference>
<dbReference type="OrthoDB" id="9773765at2"/>
<dbReference type="GO" id="GO:0019354">
    <property type="term" value="P:siroheme biosynthetic process"/>
    <property type="evidence" value="ECO:0007669"/>
    <property type="project" value="UniProtKB-UniPathway"/>
</dbReference>
<name>A0A5C6W492_9BACI</name>
<dbReference type="SUPFAM" id="SSF75615">
    <property type="entry name" value="Siroheme synthase middle domains-like"/>
    <property type="match status" value="1"/>
</dbReference>
<dbReference type="Pfam" id="PF14824">
    <property type="entry name" value="Sirohm_synth_M"/>
    <property type="match status" value="1"/>
</dbReference>
<proteinExistence type="predicted"/>
<feature type="domain" description="Siroheme synthase central" evidence="7">
    <location>
        <begin position="117"/>
        <end position="140"/>
    </location>
</feature>
<evidence type="ECO:0000256" key="1">
    <source>
        <dbReference type="ARBA" id="ARBA00005010"/>
    </source>
</evidence>
<keyword evidence="3" id="KW-0560">Oxidoreductase</keyword>
<dbReference type="InterPro" id="IPR042518">
    <property type="entry name" value="SirC_C"/>
</dbReference>
<dbReference type="InterPro" id="IPR006367">
    <property type="entry name" value="Sirohaem_synthase_N"/>
</dbReference>
<evidence type="ECO:0000259" key="7">
    <source>
        <dbReference type="Pfam" id="PF14824"/>
    </source>
</evidence>
<organism evidence="8 9">
    <name type="scientific">Metabacillus litoralis</name>
    <dbReference type="NCBI Taxonomy" id="152268"/>
    <lineage>
        <taxon>Bacteria</taxon>
        <taxon>Bacillati</taxon>
        <taxon>Bacillota</taxon>
        <taxon>Bacilli</taxon>
        <taxon>Bacillales</taxon>
        <taxon>Bacillaceae</taxon>
        <taxon>Metabacillus</taxon>
    </lineage>
</organism>
<gene>
    <name evidence="8" type="ORF">FS935_06440</name>
</gene>
<dbReference type="UniPathway" id="UPA00262">
    <property type="reaction ID" value="UER00222"/>
</dbReference>
<dbReference type="EMBL" id="VOQF01000003">
    <property type="protein sequence ID" value="TXC92211.1"/>
    <property type="molecule type" value="Genomic_DNA"/>
</dbReference>
<keyword evidence="5" id="KW-0627">Porphyrin biosynthesis</keyword>
<evidence type="ECO:0000256" key="3">
    <source>
        <dbReference type="ARBA" id="ARBA00023002"/>
    </source>
</evidence>
<keyword evidence="4" id="KW-0520">NAD</keyword>
<evidence type="ECO:0000313" key="8">
    <source>
        <dbReference type="EMBL" id="TXC92211.1"/>
    </source>
</evidence>
<reference evidence="8 9" key="1">
    <citation type="journal article" date="2005" name="Int. J. Syst. Evol. Microbiol.">
        <title>Bacillus litoralis sp. nov., isolated from a tidal flat of the Yellow Sea in Korea.</title>
        <authorList>
            <person name="Yoon J.H."/>
            <person name="Oh T.K."/>
        </authorList>
    </citation>
    <scope>NUCLEOTIDE SEQUENCE [LARGE SCALE GENOMIC DNA]</scope>
    <source>
        <strain evidence="8 9">SW-211</strain>
    </source>
</reference>
<evidence type="ECO:0000256" key="4">
    <source>
        <dbReference type="ARBA" id="ARBA00023027"/>
    </source>
</evidence>
<comment type="caution">
    <text evidence="8">The sequence shown here is derived from an EMBL/GenBank/DDBJ whole genome shotgun (WGS) entry which is preliminary data.</text>
</comment>
<dbReference type="EC" id="1.3.1.76" evidence="2"/>
<dbReference type="GO" id="GO:0043115">
    <property type="term" value="F:precorrin-2 dehydrogenase activity"/>
    <property type="evidence" value="ECO:0007669"/>
    <property type="project" value="UniProtKB-EC"/>
</dbReference>
<sequence>MLPLHINVQNKNVLIVGGGSVALRRLQLFLEEDAHVTVVSPAVVDEIKNLAQSCQLIWKKKKIEVSDLREAFIIIAATNDHQINEWVAKQVTPNQLINVASNAEQGNVIVPKSIQKGRLTLSVSTNGASPKLAKQICEQISHQFDESFIKELDIMYEKRQENKKKKGK</sequence>